<protein>
    <submittedName>
        <fullName evidence="1">Uncharacterized protein</fullName>
    </submittedName>
</protein>
<evidence type="ECO:0000313" key="1">
    <source>
        <dbReference type="EMBL" id="KRS16359.1"/>
    </source>
</evidence>
<evidence type="ECO:0000313" key="4">
    <source>
        <dbReference type="Proteomes" id="UP000325785"/>
    </source>
</evidence>
<dbReference type="Proteomes" id="UP000051401">
    <property type="component" value="Unassembled WGS sequence"/>
</dbReference>
<organism evidence="1 3">
    <name type="scientific">Roseovarius indicus</name>
    <dbReference type="NCBI Taxonomy" id="540747"/>
    <lineage>
        <taxon>Bacteria</taxon>
        <taxon>Pseudomonadati</taxon>
        <taxon>Pseudomonadota</taxon>
        <taxon>Alphaproteobacteria</taxon>
        <taxon>Rhodobacterales</taxon>
        <taxon>Roseobacteraceae</taxon>
        <taxon>Roseovarius</taxon>
    </lineage>
</organism>
<dbReference type="Proteomes" id="UP000325785">
    <property type="component" value="Chromosome"/>
</dbReference>
<keyword evidence="3" id="KW-1185">Reference proteome</keyword>
<evidence type="ECO:0000313" key="3">
    <source>
        <dbReference type="Proteomes" id="UP000051401"/>
    </source>
</evidence>
<dbReference type="STRING" id="540747.SAMN04488031_10580"/>
<name>A0A0T5P517_9RHOB</name>
<dbReference type="AlphaFoldDB" id="A0A0T5P517"/>
<proteinExistence type="predicted"/>
<dbReference type="EMBL" id="CP031598">
    <property type="protein sequence ID" value="QEW28475.1"/>
    <property type="molecule type" value="Genomic_DNA"/>
</dbReference>
<dbReference type="KEGG" id="rid:RIdsm_04306"/>
<evidence type="ECO:0000313" key="2">
    <source>
        <dbReference type="EMBL" id="QEW28475.1"/>
    </source>
</evidence>
<reference evidence="2 4" key="2">
    <citation type="submission" date="2018-08" db="EMBL/GenBank/DDBJ databases">
        <title>Genetic Globetrotter - A new plasmid hitch-hiking vast phylogenetic and geographic distances.</title>
        <authorList>
            <person name="Vollmers J."/>
            <person name="Petersen J."/>
        </authorList>
    </citation>
    <scope>NUCLEOTIDE SEQUENCE [LARGE SCALE GENOMIC DNA]</scope>
    <source>
        <strain evidence="2 4">DSM 26383</strain>
    </source>
</reference>
<gene>
    <name evidence="2" type="ORF">RIdsm_04306</name>
    <name evidence="1" type="ORF">XM52_18675</name>
</gene>
<dbReference type="PATRIC" id="fig|540747.5.peg.1488"/>
<accession>A0A0T5P517</accession>
<dbReference type="EMBL" id="LAXI01000014">
    <property type="protein sequence ID" value="KRS16359.1"/>
    <property type="molecule type" value="Genomic_DNA"/>
</dbReference>
<sequence>MSVRHIWGFERGDTEMRLAREAGWRRSELVWERVMEAGNRAWDEGRVMRARWLFGLGDRIATMSFDEGDPRRATAPAALARVHMQRGRAAKAKAQIRRAIDEWAGVGAFIDGVEIRPRARSSLFHLRMEVRHRETFHDNLRTRCRKFAEETRETMEGIAGEGPPAGHRHFGRWRGEKPNIFDDTRRVLSACLLMPDAPKG</sequence>
<reference evidence="1 3" key="1">
    <citation type="submission" date="2015-04" db="EMBL/GenBank/DDBJ databases">
        <title>The draft genome sequence of Roseovarius indicus B108T.</title>
        <authorList>
            <person name="Li G."/>
            <person name="Lai Q."/>
            <person name="Shao Z."/>
            <person name="Yan P."/>
        </authorList>
    </citation>
    <scope>NUCLEOTIDE SEQUENCE [LARGE SCALE GENOMIC DNA]</scope>
    <source>
        <strain evidence="1 3">B108</strain>
    </source>
</reference>